<dbReference type="EMBL" id="BDDD01000419">
    <property type="protein sequence ID" value="GAV65509.1"/>
    <property type="molecule type" value="Genomic_DNA"/>
</dbReference>
<feature type="compositionally biased region" description="Basic and acidic residues" evidence="3">
    <location>
        <begin position="374"/>
        <end position="383"/>
    </location>
</feature>
<dbReference type="FunCoup" id="A0A1Q3BC65">
    <property type="interactions" value="661"/>
</dbReference>
<dbReference type="InterPro" id="IPR050886">
    <property type="entry name" value="RNA-binding_reg"/>
</dbReference>
<feature type="compositionally biased region" description="Basic and acidic residues" evidence="3">
    <location>
        <begin position="221"/>
        <end position="248"/>
    </location>
</feature>
<evidence type="ECO:0000313" key="6">
    <source>
        <dbReference type="Proteomes" id="UP000187406"/>
    </source>
</evidence>
<proteinExistence type="predicted"/>
<dbReference type="InterPro" id="IPR035979">
    <property type="entry name" value="RBD_domain_sf"/>
</dbReference>
<dbReference type="SUPFAM" id="SSF54928">
    <property type="entry name" value="RNA-binding domain, RBD"/>
    <property type="match status" value="1"/>
</dbReference>
<name>A0A1Q3BC65_CEPFO</name>
<feature type="compositionally biased region" description="Basic and acidic residues" evidence="3">
    <location>
        <begin position="99"/>
        <end position="193"/>
    </location>
</feature>
<keyword evidence="6" id="KW-1185">Reference proteome</keyword>
<evidence type="ECO:0000256" key="3">
    <source>
        <dbReference type="SAM" id="MobiDB-lite"/>
    </source>
</evidence>
<feature type="compositionally biased region" description="Basic and acidic residues" evidence="3">
    <location>
        <begin position="202"/>
        <end position="212"/>
    </location>
</feature>
<dbReference type="InterPro" id="IPR012677">
    <property type="entry name" value="Nucleotide-bd_a/b_plait_sf"/>
</dbReference>
<protein>
    <submittedName>
        <fullName evidence="5">RRM_1 domain-containing protein</fullName>
    </submittedName>
</protein>
<feature type="domain" description="RRM" evidence="4">
    <location>
        <begin position="7"/>
        <end position="81"/>
    </location>
</feature>
<dbReference type="PROSITE" id="PS50102">
    <property type="entry name" value="RRM"/>
    <property type="match status" value="1"/>
</dbReference>
<evidence type="ECO:0000256" key="1">
    <source>
        <dbReference type="ARBA" id="ARBA00022884"/>
    </source>
</evidence>
<keyword evidence="1 2" id="KW-0694">RNA-binding</keyword>
<dbReference type="InParanoid" id="A0A1Q3BC65"/>
<feature type="region of interest" description="Disordered" evidence="3">
    <location>
        <begin position="324"/>
        <end position="383"/>
    </location>
</feature>
<gene>
    <name evidence="5" type="ORF">CFOL_v3_09024</name>
</gene>
<sequence length="423" mass="48941">MTVDDDNSVYVGGLPFNATEDTLRRAFHFYGHIVAVKIINDRGKCYGFVTFTNPRSAIDAINDMNGRNVDGRAVRVNAATTRGGRSNFGRDRLRRNAKRGVDWDRPGSRVRDYDRDRYSDRSREHSRSREHYEDQEREFEHAHDHDQGRDHNFDRDEDQSRNLEDHGKEYSRDSDGIWERDERLDPGRDREMEGTGTSGHRRSVDKDKDQLSRRLNGSIINDRHSRGHSSDSRDDNNDQVKEQVERSLQKREELKKEIAQAEERLKEKLQLVSDLQRKSKKLEDAVISAKKLSSLRQTQLAKLCKCFLQVKDFTERLKSCEQELQRQPGPGLERRGSTTWNHRAGKEKKEKGKRKRKRRRGKTQRVTGGRFKKGKGERLQAREKGEPLSLHFLVKDNNSLQSLVDTAMVDGDIGAGAGVRMEC</sequence>
<dbReference type="OrthoDB" id="272703at2759"/>
<dbReference type="GO" id="GO:0005739">
    <property type="term" value="C:mitochondrion"/>
    <property type="evidence" value="ECO:0007669"/>
    <property type="project" value="TreeGrafter"/>
</dbReference>
<dbReference type="STRING" id="3775.A0A1Q3BC65"/>
<dbReference type="Gene3D" id="3.30.70.330">
    <property type="match status" value="1"/>
</dbReference>
<organism evidence="5 6">
    <name type="scientific">Cephalotus follicularis</name>
    <name type="common">Albany pitcher plant</name>
    <dbReference type="NCBI Taxonomy" id="3775"/>
    <lineage>
        <taxon>Eukaryota</taxon>
        <taxon>Viridiplantae</taxon>
        <taxon>Streptophyta</taxon>
        <taxon>Embryophyta</taxon>
        <taxon>Tracheophyta</taxon>
        <taxon>Spermatophyta</taxon>
        <taxon>Magnoliopsida</taxon>
        <taxon>eudicotyledons</taxon>
        <taxon>Gunneridae</taxon>
        <taxon>Pentapetalae</taxon>
        <taxon>rosids</taxon>
        <taxon>fabids</taxon>
        <taxon>Oxalidales</taxon>
        <taxon>Cephalotaceae</taxon>
        <taxon>Cephalotus</taxon>
    </lineage>
</organism>
<dbReference type="InterPro" id="IPR000504">
    <property type="entry name" value="RRM_dom"/>
</dbReference>
<dbReference type="Pfam" id="PF00076">
    <property type="entry name" value="RRM_1"/>
    <property type="match status" value="1"/>
</dbReference>
<evidence type="ECO:0000313" key="5">
    <source>
        <dbReference type="EMBL" id="GAV65509.1"/>
    </source>
</evidence>
<dbReference type="CDD" id="cd00590">
    <property type="entry name" value="RRM_SF"/>
    <property type="match status" value="1"/>
</dbReference>
<reference evidence="6" key="1">
    <citation type="submission" date="2016-04" db="EMBL/GenBank/DDBJ databases">
        <title>Cephalotus genome sequencing.</title>
        <authorList>
            <person name="Fukushima K."/>
            <person name="Hasebe M."/>
            <person name="Fang X."/>
        </authorList>
    </citation>
    <scope>NUCLEOTIDE SEQUENCE [LARGE SCALE GENOMIC DNA]</scope>
    <source>
        <strain evidence="6">cv. St1</strain>
    </source>
</reference>
<evidence type="ECO:0000259" key="4">
    <source>
        <dbReference type="PROSITE" id="PS50102"/>
    </source>
</evidence>
<feature type="compositionally biased region" description="Basic residues" evidence="3">
    <location>
        <begin position="343"/>
        <end position="363"/>
    </location>
</feature>
<evidence type="ECO:0000256" key="2">
    <source>
        <dbReference type="PROSITE-ProRule" id="PRU00176"/>
    </source>
</evidence>
<dbReference type="PANTHER" id="PTHR48024">
    <property type="entry name" value="GEO13361P1-RELATED"/>
    <property type="match status" value="1"/>
</dbReference>
<dbReference type="GO" id="GO:0003723">
    <property type="term" value="F:RNA binding"/>
    <property type="evidence" value="ECO:0007669"/>
    <property type="project" value="UniProtKB-UniRule"/>
</dbReference>
<comment type="caution">
    <text evidence="5">The sequence shown here is derived from an EMBL/GenBank/DDBJ whole genome shotgun (WGS) entry which is preliminary data.</text>
</comment>
<dbReference type="AlphaFoldDB" id="A0A1Q3BC65"/>
<dbReference type="PANTHER" id="PTHR48024:SF56">
    <property type="entry name" value="HETEROGENEOUS NUCLEAR RIBONUCLEOPROTEIN A0"/>
    <property type="match status" value="1"/>
</dbReference>
<dbReference type="GO" id="GO:0005634">
    <property type="term" value="C:nucleus"/>
    <property type="evidence" value="ECO:0007669"/>
    <property type="project" value="TreeGrafter"/>
</dbReference>
<dbReference type="Proteomes" id="UP000187406">
    <property type="component" value="Unassembled WGS sequence"/>
</dbReference>
<accession>A0A1Q3BC65</accession>
<feature type="region of interest" description="Disordered" evidence="3">
    <location>
        <begin position="99"/>
        <end position="248"/>
    </location>
</feature>
<dbReference type="SMART" id="SM00360">
    <property type="entry name" value="RRM"/>
    <property type="match status" value="1"/>
</dbReference>